<comment type="pathway">
    <text evidence="2">Cofactor biosynthesis; tetrahydrofolate biosynthesis; 4-aminobenzoate from chorismate: step 1/2.</text>
</comment>
<evidence type="ECO:0000256" key="8">
    <source>
        <dbReference type="ARBA" id="ARBA00031329"/>
    </source>
</evidence>
<keyword evidence="6" id="KW-0289">Folate biosynthesis</keyword>
<dbReference type="PANTHER" id="PTHR11236:SF18">
    <property type="entry name" value="AMINODEOXYCHORISMATE SYNTHASE"/>
    <property type="match status" value="1"/>
</dbReference>
<evidence type="ECO:0000256" key="2">
    <source>
        <dbReference type="ARBA" id="ARBA00005009"/>
    </source>
</evidence>
<evidence type="ECO:0000256" key="5">
    <source>
        <dbReference type="ARBA" id="ARBA00022679"/>
    </source>
</evidence>
<dbReference type="PRINTS" id="PR00095">
    <property type="entry name" value="ANTSNTHASEI"/>
</dbReference>
<dbReference type="Pfam" id="PF04715">
    <property type="entry name" value="Anth_synt_I_N"/>
    <property type="match status" value="1"/>
</dbReference>
<evidence type="ECO:0000256" key="6">
    <source>
        <dbReference type="ARBA" id="ARBA00022909"/>
    </source>
</evidence>
<evidence type="ECO:0000256" key="7">
    <source>
        <dbReference type="ARBA" id="ARBA00022962"/>
    </source>
</evidence>
<dbReference type="Proteomes" id="UP001209570">
    <property type="component" value="Unassembled WGS sequence"/>
</dbReference>
<dbReference type="InterPro" id="IPR029062">
    <property type="entry name" value="Class_I_gatase-like"/>
</dbReference>
<protein>
    <recommendedName>
        <fullName evidence="4">aminodeoxychorismate synthase</fullName>
        <ecNumber evidence="4">2.6.1.85</ecNumber>
    </recommendedName>
    <alternativeName>
        <fullName evidence="8">Para-aminobenzoate synthase</fullName>
    </alternativeName>
    <alternativeName>
        <fullName evidence="9">p-aminobenzoic acid synthase</fullName>
    </alternativeName>
</protein>
<dbReference type="EC" id="2.6.1.85" evidence="4"/>
<evidence type="ECO:0000256" key="3">
    <source>
        <dbReference type="ARBA" id="ARBA00005970"/>
    </source>
</evidence>
<dbReference type="PROSITE" id="PS51273">
    <property type="entry name" value="GATASE_TYPE_1"/>
    <property type="match status" value="1"/>
</dbReference>
<evidence type="ECO:0000259" key="10">
    <source>
        <dbReference type="Pfam" id="PF00117"/>
    </source>
</evidence>
<dbReference type="SUPFAM" id="SSF56322">
    <property type="entry name" value="ADC synthase"/>
    <property type="match status" value="1"/>
</dbReference>
<name>A0AAD5Q869_PYTIN</name>
<evidence type="ECO:0000256" key="9">
    <source>
        <dbReference type="ARBA" id="ARBA00031904"/>
    </source>
</evidence>
<dbReference type="SUPFAM" id="SSF52317">
    <property type="entry name" value="Class I glutamine amidotransferase-like"/>
    <property type="match status" value="1"/>
</dbReference>
<comment type="similarity">
    <text evidence="3">In the C-terminal section; belongs to the anthranilate synthase component I family.</text>
</comment>
<evidence type="ECO:0000313" key="13">
    <source>
        <dbReference type="EMBL" id="KAJ0396526.1"/>
    </source>
</evidence>
<dbReference type="GO" id="GO:0046820">
    <property type="term" value="F:4-amino-4-deoxychorismate synthase activity"/>
    <property type="evidence" value="ECO:0007669"/>
    <property type="project" value="UniProtKB-EC"/>
</dbReference>
<organism evidence="13 14">
    <name type="scientific">Pythium insidiosum</name>
    <name type="common">Pythiosis disease agent</name>
    <dbReference type="NCBI Taxonomy" id="114742"/>
    <lineage>
        <taxon>Eukaryota</taxon>
        <taxon>Sar</taxon>
        <taxon>Stramenopiles</taxon>
        <taxon>Oomycota</taxon>
        <taxon>Peronosporomycetes</taxon>
        <taxon>Pythiales</taxon>
        <taxon>Pythiaceae</taxon>
        <taxon>Pythium</taxon>
    </lineage>
</organism>
<dbReference type="InterPro" id="IPR006221">
    <property type="entry name" value="TrpG/PapA_dom"/>
</dbReference>
<feature type="domain" description="Glutamine amidotransferase" evidence="10">
    <location>
        <begin position="14"/>
        <end position="226"/>
    </location>
</feature>
<dbReference type="InterPro" id="IPR015890">
    <property type="entry name" value="Chorismate_C"/>
</dbReference>
<dbReference type="InterPro" id="IPR017926">
    <property type="entry name" value="GATASE"/>
</dbReference>
<evidence type="ECO:0000313" key="14">
    <source>
        <dbReference type="Proteomes" id="UP001209570"/>
    </source>
</evidence>
<comment type="caution">
    <text evidence="13">The sequence shown here is derived from an EMBL/GenBank/DDBJ whole genome shotgun (WGS) entry which is preliminary data.</text>
</comment>
<dbReference type="InterPro" id="IPR005801">
    <property type="entry name" value="ADC_synthase"/>
</dbReference>
<comment type="catalytic activity">
    <reaction evidence="1">
        <text>chorismate + L-glutamine = 4-amino-4-deoxychorismate + L-glutamate</text>
        <dbReference type="Rhea" id="RHEA:11672"/>
        <dbReference type="ChEBI" id="CHEBI:29748"/>
        <dbReference type="ChEBI" id="CHEBI:29985"/>
        <dbReference type="ChEBI" id="CHEBI:58359"/>
        <dbReference type="ChEBI" id="CHEBI:58406"/>
        <dbReference type="EC" id="2.6.1.85"/>
    </reaction>
</comment>
<dbReference type="Gene3D" id="3.60.120.10">
    <property type="entry name" value="Anthranilate synthase"/>
    <property type="match status" value="1"/>
</dbReference>
<keyword evidence="5" id="KW-0808">Transferase</keyword>
<evidence type="ECO:0000256" key="4">
    <source>
        <dbReference type="ARBA" id="ARBA00013139"/>
    </source>
</evidence>
<dbReference type="InterPro" id="IPR006805">
    <property type="entry name" value="Anth_synth_I_N"/>
</dbReference>
<gene>
    <name evidence="13" type="ORF">P43SY_003737</name>
</gene>
<dbReference type="GO" id="GO:0046656">
    <property type="term" value="P:folic acid biosynthetic process"/>
    <property type="evidence" value="ECO:0007669"/>
    <property type="project" value="UniProtKB-KW"/>
</dbReference>
<keyword evidence="7" id="KW-0315">Glutamine amidotransferase</keyword>
<evidence type="ECO:0000259" key="12">
    <source>
        <dbReference type="Pfam" id="PF04715"/>
    </source>
</evidence>
<proteinExistence type="inferred from homology"/>
<dbReference type="InterPro" id="IPR019999">
    <property type="entry name" value="Anth_synth_I-like"/>
</dbReference>
<feature type="domain" description="Chorismate-utilising enzyme C-terminal" evidence="11">
    <location>
        <begin position="507"/>
        <end position="779"/>
    </location>
</feature>
<dbReference type="GO" id="GO:0005737">
    <property type="term" value="C:cytoplasm"/>
    <property type="evidence" value="ECO:0007669"/>
    <property type="project" value="TreeGrafter"/>
</dbReference>
<dbReference type="GO" id="GO:0008153">
    <property type="term" value="P:4-aminobenzoate biosynthetic process"/>
    <property type="evidence" value="ECO:0007669"/>
    <property type="project" value="TreeGrafter"/>
</dbReference>
<evidence type="ECO:0000256" key="1">
    <source>
        <dbReference type="ARBA" id="ARBA00001000"/>
    </source>
</evidence>
<dbReference type="AlphaFoldDB" id="A0AAD5Q869"/>
<dbReference type="Gene3D" id="3.40.50.880">
    <property type="match status" value="1"/>
</dbReference>
<feature type="domain" description="Anthranilate synthase component I N-terminal" evidence="12">
    <location>
        <begin position="289"/>
        <end position="449"/>
    </location>
</feature>
<accession>A0AAD5Q869</accession>
<sequence length="811" mass="88975">MVMLTPRATRVLTLLIDNYDSYTYNIFQMLAQVNGVAPVVIKNDDFDGQWPRAWAAFAQRVLALRAELEAENSDSDADGDVLVACNVVLSPGPGHPAEPGDFGMCADAIRESAVPLFGVCLGHQGLAQVYGGDVVNAPEVMHGRTSRILVAEQSGLFAFVPSEFEVVRYHSLVVSPKTLPRELRVTARTTDGVIMALEHCTKPQYGVQFHPEAVCSTFGYQLFQNFRDITTRQPPTKCLLSHDGAVTAVPRPVLPTTASPTDWSVHVDRVATGTVALGFAQLAFDALFADAERSFWLDSSNADAAASQATSRFSYMGDGRGPLSSCVEYCVLTNELRVHEAGAAPRVSHDCDVLSYVREITRRFQSLDVVWREENASHETVPFSFRGGFVGFLGYEVLGSGLDDDRDTSVAGLRDAMRQRLMDNEYVPDASLLFADRAVVFDHHDQCVYTLCISSTQEHDTQKAWQRDVSTRLLELSRQYREARAPAPEPSPPLQSDAVVFYPSRSREQYLQDITEVQRLIHDGETYEVCLTNQLRASLALPDPLAFYKVLRRRNPAPYAAFYRSNPSQPVAATATPVSQPLSTYAICCSSPERFLRVAADGWMESKPIKGTRRRGLDAVEDDAIAKELAACPKDRAENMMIADLVRNDFGRVAAIGSVHVPQLMVVETYATVHQLVTTVRALRAEHCDVVDVLRATFPGGSMTGAPKTRTMQIIRQLERQPRGVYSGALGFISLDGSCDLNIIIRTAVLTPHSVSLGSGGAIVALSESDDEYDEMLLKTRALVQAIGSFATGRDGAEGATVATHTERRQE</sequence>
<dbReference type="EMBL" id="JAKCXM010000291">
    <property type="protein sequence ID" value="KAJ0396526.1"/>
    <property type="molecule type" value="Genomic_DNA"/>
</dbReference>
<dbReference type="CDD" id="cd01743">
    <property type="entry name" value="GATase1_Anthranilate_Synthase"/>
    <property type="match status" value="1"/>
</dbReference>
<reference evidence="13" key="1">
    <citation type="submission" date="2021-12" db="EMBL/GenBank/DDBJ databases">
        <title>Prjna785345.</title>
        <authorList>
            <person name="Rujirawat T."/>
            <person name="Krajaejun T."/>
        </authorList>
    </citation>
    <scope>NUCLEOTIDE SEQUENCE</scope>
    <source>
        <strain evidence="13">Pi057C3</strain>
    </source>
</reference>
<dbReference type="Pfam" id="PF00117">
    <property type="entry name" value="GATase"/>
    <property type="match status" value="1"/>
</dbReference>
<keyword evidence="14" id="KW-1185">Reference proteome</keyword>
<dbReference type="Pfam" id="PF00425">
    <property type="entry name" value="Chorismate_bind"/>
    <property type="match status" value="1"/>
</dbReference>
<dbReference type="PRINTS" id="PR00099">
    <property type="entry name" value="CPSGATASE"/>
</dbReference>
<dbReference type="PANTHER" id="PTHR11236">
    <property type="entry name" value="AMINOBENZOATE/ANTHRANILATE SYNTHASE"/>
    <property type="match status" value="1"/>
</dbReference>
<dbReference type="GO" id="GO:0000162">
    <property type="term" value="P:L-tryptophan biosynthetic process"/>
    <property type="evidence" value="ECO:0007669"/>
    <property type="project" value="TreeGrafter"/>
</dbReference>
<evidence type="ECO:0000259" key="11">
    <source>
        <dbReference type="Pfam" id="PF00425"/>
    </source>
</evidence>
<dbReference type="NCBIfam" id="TIGR00566">
    <property type="entry name" value="trpG_papA"/>
    <property type="match status" value="1"/>
</dbReference>